<evidence type="ECO:0000313" key="1">
    <source>
        <dbReference type="EMBL" id="GES98517.1"/>
    </source>
</evidence>
<evidence type="ECO:0000313" key="2">
    <source>
        <dbReference type="Proteomes" id="UP000615446"/>
    </source>
</evidence>
<name>A0A8H3M0N7_9GLOM</name>
<dbReference type="EMBL" id="BLAL01000271">
    <property type="protein sequence ID" value="GES98517.1"/>
    <property type="molecule type" value="Genomic_DNA"/>
</dbReference>
<dbReference type="AlphaFoldDB" id="A0A8H3M0N7"/>
<reference evidence="1" key="1">
    <citation type="submission" date="2019-10" db="EMBL/GenBank/DDBJ databases">
        <title>Conservation and host-specific expression of non-tandemly repeated heterogenous ribosome RNA gene in arbuscular mycorrhizal fungi.</title>
        <authorList>
            <person name="Maeda T."/>
            <person name="Kobayashi Y."/>
            <person name="Nakagawa T."/>
            <person name="Ezawa T."/>
            <person name="Yamaguchi K."/>
            <person name="Bino T."/>
            <person name="Nishimoto Y."/>
            <person name="Shigenobu S."/>
            <person name="Kawaguchi M."/>
        </authorList>
    </citation>
    <scope>NUCLEOTIDE SEQUENCE</scope>
    <source>
        <strain evidence="1">HR1</strain>
    </source>
</reference>
<sequence length="95" mass="10641">MTYIANLAVLQAMDMDISSPEQHQLIPMKSYTKVINNPTKSTLKGKNSEAESTQLSSLLLLPLPDTIKTNKVDKFSVPPLDNYTSKEKKSKMQDK</sequence>
<proteinExistence type="predicted"/>
<comment type="caution">
    <text evidence="1">The sequence shown here is derived from an EMBL/GenBank/DDBJ whole genome shotgun (WGS) entry which is preliminary data.</text>
</comment>
<accession>A0A8H3M0N7</accession>
<gene>
    <name evidence="1" type="ORF">RCL2_002506500</name>
</gene>
<protein>
    <submittedName>
        <fullName evidence="1">Uncharacterized protein</fullName>
    </submittedName>
</protein>
<organism evidence="1 2">
    <name type="scientific">Rhizophagus clarus</name>
    <dbReference type="NCBI Taxonomy" id="94130"/>
    <lineage>
        <taxon>Eukaryota</taxon>
        <taxon>Fungi</taxon>
        <taxon>Fungi incertae sedis</taxon>
        <taxon>Mucoromycota</taxon>
        <taxon>Glomeromycotina</taxon>
        <taxon>Glomeromycetes</taxon>
        <taxon>Glomerales</taxon>
        <taxon>Glomeraceae</taxon>
        <taxon>Rhizophagus</taxon>
    </lineage>
</organism>
<dbReference type="Proteomes" id="UP000615446">
    <property type="component" value="Unassembled WGS sequence"/>
</dbReference>